<reference evidence="2" key="1">
    <citation type="journal article" date="2022" name="Mol. Ecol. Resour.">
        <title>The genomes of chicory, endive, great burdock and yacon provide insights into Asteraceae palaeo-polyploidization history and plant inulin production.</title>
        <authorList>
            <person name="Fan W."/>
            <person name="Wang S."/>
            <person name="Wang H."/>
            <person name="Wang A."/>
            <person name="Jiang F."/>
            <person name="Liu H."/>
            <person name="Zhao H."/>
            <person name="Xu D."/>
            <person name="Zhang Y."/>
        </authorList>
    </citation>
    <scope>NUCLEOTIDE SEQUENCE [LARGE SCALE GENOMIC DNA]</scope>
    <source>
        <strain evidence="2">cv. Niubang</strain>
    </source>
</reference>
<proteinExistence type="predicted"/>
<dbReference type="Proteomes" id="UP001055879">
    <property type="component" value="Linkage Group LG12"/>
</dbReference>
<name>A0ACB8YJ23_ARCLA</name>
<keyword evidence="2" id="KW-1185">Reference proteome</keyword>
<organism evidence="1 2">
    <name type="scientific">Arctium lappa</name>
    <name type="common">Greater burdock</name>
    <name type="synonym">Lappa major</name>
    <dbReference type="NCBI Taxonomy" id="4217"/>
    <lineage>
        <taxon>Eukaryota</taxon>
        <taxon>Viridiplantae</taxon>
        <taxon>Streptophyta</taxon>
        <taxon>Embryophyta</taxon>
        <taxon>Tracheophyta</taxon>
        <taxon>Spermatophyta</taxon>
        <taxon>Magnoliopsida</taxon>
        <taxon>eudicotyledons</taxon>
        <taxon>Gunneridae</taxon>
        <taxon>Pentapetalae</taxon>
        <taxon>asterids</taxon>
        <taxon>campanulids</taxon>
        <taxon>Asterales</taxon>
        <taxon>Asteraceae</taxon>
        <taxon>Carduoideae</taxon>
        <taxon>Cardueae</taxon>
        <taxon>Arctiinae</taxon>
        <taxon>Arctium</taxon>
    </lineage>
</organism>
<gene>
    <name evidence="1" type="ORF">L6452_34990</name>
</gene>
<comment type="caution">
    <text evidence="1">The sequence shown here is derived from an EMBL/GenBank/DDBJ whole genome shotgun (WGS) entry which is preliminary data.</text>
</comment>
<sequence>MAASSSSLKNDSSQNFTVVSYDNGSIPKPPRFNPNNFFLWKSRMILFLEGVDSKYPTILHDGPFIPRVWDRYNADKGKADEDSSEEERTPATGRYILKDPSKYNDEDRRLIALDTKVRAIIALSLPDEVYHSLVNLSTAKEMWSTLCVLYEGTSEVKKSKKIALVRKYELFSHEKGESLSDYYNRFNSLLNDLKLVGRIYDNEEVLCKFMDCLPEFWENICTCIKSTKDLDSMPLTALYGTLFNYEQSKLLRKSFTKDIKGSSLALVGESSKSTVCVPRIIYPSDSDNDSQEDPNDPSESYLSEADDEGEETSVAQLSDGVAMLAGFSKGKPQFPSRKPRFSRKPSSTFSNNASSDKSNEECYRCGRKGHFASECRSRSSDKSRLPSSNRTSSRSVRTNSDSFQPFFQKSKTSAPSNSDRAEKYKAKYKREKERNALLANKGKGLLAESHDWADEPTSESDKEMANLCFMAKIDDADDGETSSTSMALVSDECSTSSTQVHPFFSLSDAEKIEAFDSLTIDFYEAKDAKKKANAQIKYLSSQLQICLSQLKHFDKIKAELEDLKTINFTLAKEKNKLLKKFKKEQETVKKWTSSSKNLERIFQDQISCDDKSGLGVGKYDLEPPSDTHAPFSLLSFYESSEENFDDSEPLDSSDFPKDLKFGKFIKAKSIDSPNESEEAQDSNDPSKPIIESMCSLKINEPSSSEPKPSKVSKPSSNKVSFFKKGKSVANLPPQKKLPKKNSKKPSSLPIPRAVMLNKLNSKTPSSIPSTDSSKGILGPKPLDYPLTSKAMKVNVTSHHKESGQSSKKGLGHQQIWYLDSRCSRHMTGNKSLLVDFVLSKGPSVTFGDNSRGSTKGYVTLSNGSITFNKVAYVEGLMHNLLSISQLCDLGYKVMFELSSCIIFNKKMETVLSGYRKENVYVIDMGHSSSFGTNICFVSENTAKRCWVWHKRLSHLNFKTLNVLSNQELVTGMPKLSFVKEKLCDACEKGKLTKSSFKSKQ</sequence>
<dbReference type="EMBL" id="CM042058">
    <property type="protein sequence ID" value="KAI3685732.1"/>
    <property type="molecule type" value="Genomic_DNA"/>
</dbReference>
<accession>A0ACB8YJ23</accession>
<protein>
    <submittedName>
        <fullName evidence="1">Uncharacterized protein</fullName>
    </submittedName>
</protein>
<evidence type="ECO:0000313" key="1">
    <source>
        <dbReference type="EMBL" id="KAI3685732.1"/>
    </source>
</evidence>
<reference evidence="1 2" key="2">
    <citation type="journal article" date="2022" name="Mol. Ecol. Resour.">
        <title>The genomes of chicory, endive, great burdock and yacon provide insights into Asteraceae paleo-polyploidization history and plant inulin production.</title>
        <authorList>
            <person name="Fan W."/>
            <person name="Wang S."/>
            <person name="Wang H."/>
            <person name="Wang A."/>
            <person name="Jiang F."/>
            <person name="Liu H."/>
            <person name="Zhao H."/>
            <person name="Xu D."/>
            <person name="Zhang Y."/>
        </authorList>
    </citation>
    <scope>NUCLEOTIDE SEQUENCE [LARGE SCALE GENOMIC DNA]</scope>
    <source>
        <strain evidence="2">cv. Niubang</strain>
    </source>
</reference>
<evidence type="ECO:0000313" key="2">
    <source>
        <dbReference type="Proteomes" id="UP001055879"/>
    </source>
</evidence>